<dbReference type="STRING" id="1678841.TBC1_11299"/>
<dbReference type="GO" id="GO:0006508">
    <property type="term" value="P:proteolysis"/>
    <property type="evidence" value="ECO:0007669"/>
    <property type="project" value="UniProtKB-KW"/>
</dbReference>
<dbReference type="PANTHER" id="PTHR43806:SF11">
    <property type="entry name" value="CEREVISIN-RELATED"/>
    <property type="match status" value="1"/>
</dbReference>
<dbReference type="RefSeq" id="WP_062037458.1">
    <property type="nucleotide sequence ID" value="NZ_DF968182.1"/>
</dbReference>
<dbReference type="InterPro" id="IPR036852">
    <property type="entry name" value="Peptidase_S8/S53_dom_sf"/>
</dbReference>
<evidence type="ECO:0000256" key="1">
    <source>
        <dbReference type="ARBA" id="ARBA00011073"/>
    </source>
</evidence>
<keyword evidence="4 5" id="KW-0720">Serine protease</keyword>
<evidence type="ECO:0000313" key="7">
    <source>
        <dbReference type="EMBL" id="GAP42170.1"/>
    </source>
</evidence>
<protein>
    <submittedName>
        <fullName evidence="7">Protein containing Por secretion system C-terminal sorting domain</fullName>
    </submittedName>
</protein>
<dbReference type="Pfam" id="PF00082">
    <property type="entry name" value="Peptidase_S8"/>
    <property type="match status" value="1"/>
</dbReference>
<dbReference type="PRINTS" id="PR00723">
    <property type="entry name" value="SUBTILISIN"/>
</dbReference>
<evidence type="ECO:0000256" key="2">
    <source>
        <dbReference type="ARBA" id="ARBA00022670"/>
    </source>
</evidence>
<evidence type="ECO:0000256" key="3">
    <source>
        <dbReference type="ARBA" id="ARBA00022801"/>
    </source>
</evidence>
<dbReference type="InterPro" id="IPR015500">
    <property type="entry name" value="Peptidase_S8_subtilisin-rel"/>
</dbReference>
<dbReference type="EMBL" id="DF968182">
    <property type="protein sequence ID" value="GAP42170.1"/>
    <property type="molecule type" value="Genomic_DNA"/>
</dbReference>
<dbReference type="NCBIfam" id="TIGR04183">
    <property type="entry name" value="Por_Secre_tail"/>
    <property type="match status" value="1"/>
</dbReference>
<feature type="active site" description="Charge relay system" evidence="5">
    <location>
        <position position="175"/>
    </location>
</feature>
<feature type="active site" description="Charge relay system" evidence="5">
    <location>
        <position position="245"/>
    </location>
</feature>
<organism evidence="7">
    <name type="scientific">Lentimicrobium saccharophilum</name>
    <dbReference type="NCBI Taxonomy" id="1678841"/>
    <lineage>
        <taxon>Bacteria</taxon>
        <taxon>Pseudomonadati</taxon>
        <taxon>Bacteroidota</taxon>
        <taxon>Bacteroidia</taxon>
        <taxon>Bacteroidales</taxon>
        <taxon>Lentimicrobiaceae</taxon>
        <taxon>Lentimicrobium</taxon>
    </lineage>
</organism>
<dbReference type="PATRIC" id="fig|1678841.3.peg.343"/>
<evidence type="ECO:0000259" key="6">
    <source>
        <dbReference type="Pfam" id="PF00082"/>
    </source>
</evidence>
<evidence type="ECO:0000313" key="8">
    <source>
        <dbReference type="Proteomes" id="UP000053091"/>
    </source>
</evidence>
<sequence length="1367" mass="150389">MKFFRFFLTIAVIFLCSALKGQILYQVGALSILESDGQFYRINGDDTTKVFPDKILLKFKDGVTPEAKTGFANNNGLTFIKSTLNGVSLYTLNQGSNFIGVTQSLSASTLLEFFDLNYLYKTLSNFMPPNNDIDWFSWNPWWAQENIMWPYTETDVYGAWNITKGTPDIIVANLDNGISLNHSDLGNGSDGYSNIWVNHKEIPDNGIDDDNNGYIDDYYGWNFGTFDINWGDNNVTHYMPDLYSHGSMTGSIIAAKTNNGNTNGILGAFGIAGGWGNRGVSLMNVKISSPNENIQSANIPYAIEYACLNGAKVVNMAFGGGYSQAIDDEIGYHYGQGVVFVAAVGNNSSPGYILFPSSSENVIAVGATEFVSWEARWHEKNSSLTWGSNYIDDNYGVEIMAPCSPISISAQGQNSFYWDTEDYDIFSTKSSASTSASSSFVSGVVALMLSVNPCLTPDEVRQILRETADKLPGMMGHDTYDYNSIPGYPGCNDQMGYGRINAARALENVAPGAPILITGAVAPWTTDRNIYYNITIEQNGVLVINNCEVSFAPDVKIIVQQGGRLIVNNSVLTGLCDANWQGIEVWGHNSANQWPDENGKYSQGYVVLDSATIENTVNALNLWKPGDLTQTGGIVHATGSTFKNNAKSVHALLYRNSHPINEREMDYNSSFSDCNFEITADYNGTHTFYKHVDLNQINGMKFKGCDFNLSPEANNVSDYNQAIAAYSAGFKVEARCEGLTSPCNAWDKSTFNGFRIGVYVGNTNSLYSYLINRALFTGNSIGVLSNNVDNAIVINSEFYSAKNQYNWEDCTYGIFVESGAGFTFEENKFFKQAGAPLSNYIGIGAFNCETVSDIYKNEFTGLTAGNYAYGKNYSDFLYQGLEYICNINTGNWADFYVKGKEDDFFSGIQSKQGSTLMPARNQFSPTGATWHFYNETKNLIGYYYCQSCPGHYPAYVENVTREPVSVSGNCLSHYGSEAPSTSIVLSTASKLTMETAFAFADMDFNSVKVLYNDLKDGGSTAGTISDISQALPSDMMELRARLLGDSPHLTTEVLKLVADRTDVFTEAAIFDILAANPDELKKEELMKYLEEKENPLPDYMISILKQVAEGTSYRTVLEMEMAKYSHDRSRAAGDMIRSILNDEELDIAQLRLWLTNLGGIEAERQIIASYAHAGDFTLALALAETLPQTYQLAGDDLTGHNQFVSVLQMQQNLVNSGRNIDQLTQSEQDQLRIIAEADNAVSAPMAKAILESFYGAEFSRCKPIDGTSSYKSQPATPNQLAVAYGLSITVKPNPAKEWAAFDYTLPEGVETASLEIVDANGKHVETIALKGNRGQQLIDTRTWIAGQYIYTLKVAGFTQSGKLVVVK</sequence>
<dbReference type="PANTHER" id="PTHR43806">
    <property type="entry name" value="PEPTIDASE S8"/>
    <property type="match status" value="1"/>
</dbReference>
<dbReference type="InterPro" id="IPR050131">
    <property type="entry name" value="Peptidase_S8_subtilisin-like"/>
</dbReference>
<keyword evidence="2 5" id="KW-0645">Protease</keyword>
<keyword evidence="8" id="KW-1185">Reference proteome</keyword>
<feature type="active site" description="Charge relay system" evidence="5">
    <location>
        <position position="435"/>
    </location>
</feature>
<evidence type="ECO:0000256" key="5">
    <source>
        <dbReference type="PROSITE-ProRule" id="PRU01240"/>
    </source>
</evidence>
<comment type="similarity">
    <text evidence="1 5">Belongs to the peptidase S8 family.</text>
</comment>
<dbReference type="InterPro" id="IPR000209">
    <property type="entry name" value="Peptidase_S8/S53_dom"/>
</dbReference>
<dbReference type="OrthoDB" id="1489355at2"/>
<dbReference type="Gene3D" id="3.40.50.200">
    <property type="entry name" value="Peptidase S8/S53 domain"/>
    <property type="match status" value="1"/>
</dbReference>
<dbReference type="SUPFAM" id="SSF52743">
    <property type="entry name" value="Subtilisin-like"/>
    <property type="match status" value="1"/>
</dbReference>
<dbReference type="InterPro" id="IPR026444">
    <property type="entry name" value="Secre_tail"/>
</dbReference>
<dbReference type="PROSITE" id="PS51892">
    <property type="entry name" value="SUBTILASE"/>
    <property type="match status" value="1"/>
</dbReference>
<name>A0A0S7BNT8_9BACT</name>
<dbReference type="Proteomes" id="UP000053091">
    <property type="component" value="Unassembled WGS sequence"/>
</dbReference>
<dbReference type="GO" id="GO:0004252">
    <property type="term" value="F:serine-type endopeptidase activity"/>
    <property type="evidence" value="ECO:0007669"/>
    <property type="project" value="UniProtKB-UniRule"/>
</dbReference>
<reference evidence="7" key="1">
    <citation type="journal article" date="2015" name="Genome Announc.">
        <title>Draft Genome Sequence of Bacteroidales Strain TBC1, a Novel Isolate from a Methanogenic Wastewater Treatment System.</title>
        <authorList>
            <person name="Tourlousse D.M."/>
            <person name="Matsuura N."/>
            <person name="Sun L."/>
            <person name="Toyonaga M."/>
            <person name="Kuroda K."/>
            <person name="Ohashi A."/>
            <person name="Cruz R."/>
            <person name="Yamaguchi T."/>
            <person name="Sekiguchi Y."/>
        </authorList>
    </citation>
    <scope>NUCLEOTIDE SEQUENCE [LARGE SCALE GENOMIC DNA]</scope>
    <source>
        <strain evidence="7">TBC1</strain>
    </source>
</reference>
<evidence type="ECO:0000256" key="4">
    <source>
        <dbReference type="ARBA" id="ARBA00022825"/>
    </source>
</evidence>
<gene>
    <name evidence="7" type="ORF">TBC1_11299</name>
</gene>
<proteinExistence type="inferred from homology"/>
<keyword evidence="3 5" id="KW-0378">Hydrolase</keyword>
<feature type="domain" description="Peptidase S8/S53" evidence="6">
    <location>
        <begin position="168"/>
        <end position="498"/>
    </location>
</feature>
<accession>A0A0S7BNT8</accession>